<dbReference type="AlphaFoldDB" id="A0A556A6K0"/>
<proteinExistence type="inferred from homology"/>
<comment type="function">
    <text evidence="1">Has lipid A 3-O-deacylase activity. Hydrolyzes the ester bond at the 3 position of lipid A, a bioactive component of lipopolysaccharide (LPS), thereby releasing the primary fatty acyl moiety.</text>
</comment>
<comment type="similarity">
    <text evidence="1">Belongs to the PagL family.</text>
</comment>
<evidence type="ECO:0000256" key="3">
    <source>
        <dbReference type="SAM" id="SignalP"/>
    </source>
</evidence>
<dbReference type="GO" id="GO:0050528">
    <property type="term" value="F:acyloxyacyl hydrolase activity"/>
    <property type="evidence" value="ECO:0007669"/>
    <property type="project" value="UniProtKB-EC"/>
</dbReference>
<comment type="subunit">
    <text evidence="1">Homodimer.</text>
</comment>
<keyword evidence="5" id="KW-1185">Reference proteome</keyword>
<feature type="signal peptide" evidence="3">
    <location>
        <begin position="1"/>
        <end position="22"/>
    </location>
</feature>
<feature type="chain" id="PRO_5022035863" description="Lipid A deacylase" evidence="3">
    <location>
        <begin position="23"/>
        <end position="180"/>
    </location>
</feature>
<dbReference type="PIRSF" id="PIRSF029681">
    <property type="entry name" value="PagL"/>
    <property type="match status" value="1"/>
</dbReference>
<dbReference type="InterPro" id="IPR011250">
    <property type="entry name" value="OMP/PagP_B-barrel"/>
</dbReference>
<dbReference type="InterPro" id="IPR018550">
    <property type="entry name" value="Lipid-A_deacylase-rel"/>
</dbReference>
<dbReference type="PROSITE" id="PS51257">
    <property type="entry name" value="PROKAR_LIPOPROTEIN"/>
    <property type="match status" value="1"/>
</dbReference>
<evidence type="ECO:0000256" key="1">
    <source>
        <dbReference type="PIRNR" id="PIRNR029681"/>
    </source>
</evidence>
<dbReference type="GO" id="GO:0009279">
    <property type="term" value="C:cell outer membrane"/>
    <property type="evidence" value="ECO:0007669"/>
    <property type="project" value="UniProtKB-SubCell"/>
</dbReference>
<dbReference type="EC" id="3.1.1.77" evidence="1"/>
<dbReference type="Gene3D" id="2.40.160.20">
    <property type="match status" value="1"/>
</dbReference>
<evidence type="ECO:0000313" key="4">
    <source>
        <dbReference type="EMBL" id="TSH88494.1"/>
    </source>
</evidence>
<keyword evidence="3" id="KW-0732">Signal</keyword>
<evidence type="ECO:0000256" key="2">
    <source>
        <dbReference type="PIRSR" id="PIRSR029681-2"/>
    </source>
</evidence>
<sequence>MLSMFRASIIVATLSACAPALAQPASGPASTGAWSLQYGMDGSLHRATVNYETAPVWSYPIGGTRIDLVGEFGVSYWHVRNYDGPGRDKLWQFSAIPMFQWWLTPRLFVEAGVGATAFNHTTLGDDNLSTAFQFGDHLGVGYQLTDQMRLGVRLSHFSNAGIKHPNPGLNSWQAGLTMRF</sequence>
<comment type="subcellular location">
    <subcellularLocation>
        <location evidence="1">Cell outer membrane</location>
        <topology evidence="1">Multi-pass membrane protein</topology>
    </subcellularLocation>
</comment>
<accession>A0A556A6K0</accession>
<keyword evidence="1" id="KW-0998">Cell outer membrane</keyword>
<feature type="site" description="Critical for activity" evidence="2">
    <location>
        <position position="159"/>
    </location>
</feature>
<keyword evidence="1 4" id="KW-0378">Hydrolase</keyword>
<protein>
    <recommendedName>
        <fullName evidence="1">Lipid A deacylase</fullName>
        <ecNumber evidence="1">3.1.1.77</ecNumber>
    </recommendedName>
    <alternativeName>
        <fullName evidence="1">LPS 3-O-deacylase</fullName>
    </alternativeName>
    <alternativeName>
        <fullName evidence="1">Outer membrane enzyme</fullName>
    </alternativeName>
</protein>
<comment type="caution">
    <text evidence="4">The sequence shown here is derived from an EMBL/GenBank/DDBJ whole genome shotgun (WGS) entry which is preliminary data.</text>
</comment>
<organism evidence="4 5">
    <name type="scientific">Verticiella sediminum</name>
    <dbReference type="NCBI Taxonomy" id="1247510"/>
    <lineage>
        <taxon>Bacteria</taxon>
        <taxon>Pseudomonadati</taxon>
        <taxon>Pseudomonadota</taxon>
        <taxon>Betaproteobacteria</taxon>
        <taxon>Burkholderiales</taxon>
        <taxon>Alcaligenaceae</taxon>
        <taxon>Verticiella</taxon>
    </lineage>
</organism>
<name>A0A556A6K0_9BURK</name>
<dbReference type="RefSeq" id="WP_143951365.1">
    <property type="nucleotide sequence ID" value="NZ_BAABMB010000002.1"/>
</dbReference>
<reference evidence="4 5" key="1">
    <citation type="submission" date="2019-07" db="EMBL/GenBank/DDBJ databases">
        <title>Qingshengfaniella alkalisoli gen. nov., sp. nov., isolated from saline soil.</title>
        <authorList>
            <person name="Xu L."/>
            <person name="Huang X.-X."/>
            <person name="Sun J.-Q."/>
        </authorList>
    </citation>
    <scope>NUCLEOTIDE SEQUENCE [LARGE SCALE GENOMIC DNA]</scope>
    <source>
        <strain evidence="4 5">DSM 27279</strain>
    </source>
</reference>
<dbReference type="Pfam" id="PF09411">
    <property type="entry name" value="PagL"/>
    <property type="match status" value="1"/>
</dbReference>
<gene>
    <name evidence="4" type="ORF">FOZ76_26830</name>
</gene>
<keyword evidence="1" id="KW-0472">Membrane</keyword>
<evidence type="ECO:0000313" key="5">
    <source>
        <dbReference type="Proteomes" id="UP000318405"/>
    </source>
</evidence>
<dbReference type="EMBL" id="VLTJ01000044">
    <property type="protein sequence ID" value="TSH88494.1"/>
    <property type="molecule type" value="Genomic_DNA"/>
</dbReference>
<dbReference type="Proteomes" id="UP000318405">
    <property type="component" value="Unassembled WGS sequence"/>
</dbReference>
<dbReference type="SUPFAM" id="SSF56925">
    <property type="entry name" value="OMPA-like"/>
    <property type="match status" value="1"/>
</dbReference>
<comment type="catalytic activity">
    <reaction evidence="1">
        <text>a 3-(acyloxy)acyl derivative of bacterial toxin + H2O = a 3-hydroxyacyl derivative of bacterial toxin + a fatty acid + H(+)</text>
        <dbReference type="Rhea" id="RHEA:12032"/>
        <dbReference type="ChEBI" id="CHEBI:15377"/>
        <dbReference type="ChEBI" id="CHEBI:15378"/>
        <dbReference type="ChEBI" id="CHEBI:28868"/>
        <dbReference type="ChEBI" id="CHEBI:136853"/>
        <dbReference type="ChEBI" id="CHEBI:140675"/>
        <dbReference type="EC" id="3.1.1.77"/>
    </reaction>
</comment>
<dbReference type="OrthoDB" id="5297282at2"/>